<reference evidence="1" key="1">
    <citation type="journal article" date="2014" name="Front. Microbiol.">
        <title>High frequency of phylogenetically diverse reductive dehalogenase-homologous genes in deep subseafloor sedimentary metagenomes.</title>
        <authorList>
            <person name="Kawai M."/>
            <person name="Futagami T."/>
            <person name="Toyoda A."/>
            <person name="Takaki Y."/>
            <person name="Nishi S."/>
            <person name="Hori S."/>
            <person name="Arai W."/>
            <person name="Tsubouchi T."/>
            <person name="Morono Y."/>
            <person name="Uchiyama I."/>
            <person name="Ito T."/>
            <person name="Fujiyama A."/>
            <person name="Inagaki F."/>
            <person name="Takami H."/>
        </authorList>
    </citation>
    <scope>NUCLEOTIDE SEQUENCE</scope>
    <source>
        <strain evidence="1">Expedition CK06-06</strain>
    </source>
</reference>
<comment type="caution">
    <text evidence="1">The sequence shown here is derived from an EMBL/GenBank/DDBJ whole genome shotgun (WGS) entry which is preliminary data.</text>
</comment>
<dbReference type="EMBL" id="BARV01002785">
    <property type="protein sequence ID" value="GAH96096.1"/>
    <property type="molecule type" value="Genomic_DNA"/>
</dbReference>
<evidence type="ECO:0000313" key="1">
    <source>
        <dbReference type="EMBL" id="GAH96096.1"/>
    </source>
</evidence>
<gene>
    <name evidence="1" type="ORF">S06H3_06995</name>
</gene>
<organism evidence="1">
    <name type="scientific">marine sediment metagenome</name>
    <dbReference type="NCBI Taxonomy" id="412755"/>
    <lineage>
        <taxon>unclassified sequences</taxon>
        <taxon>metagenomes</taxon>
        <taxon>ecological metagenomes</taxon>
    </lineage>
</organism>
<accession>X1JMZ7</accession>
<proteinExistence type="predicted"/>
<protein>
    <submittedName>
        <fullName evidence="1">Uncharacterized protein</fullName>
    </submittedName>
</protein>
<sequence length="45" mass="5593">CRIYKQRLKDNWSSLEIDKKTHRCCISREKDKRIFKGCPYNFKQK</sequence>
<dbReference type="AlphaFoldDB" id="X1JMZ7"/>
<name>X1JMZ7_9ZZZZ</name>
<feature type="non-terminal residue" evidence="1">
    <location>
        <position position="1"/>
    </location>
</feature>